<dbReference type="PANTHER" id="PTHR10192:SF5">
    <property type="entry name" value="GEPHYRIN"/>
    <property type="match status" value="1"/>
</dbReference>
<dbReference type="GO" id="GO:0005829">
    <property type="term" value="C:cytosol"/>
    <property type="evidence" value="ECO:0007669"/>
    <property type="project" value="TreeGrafter"/>
</dbReference>
<dbReference type="Gene3D" id="3.40.980.10">
    <property type="entry name" value="MoaB/Mog-like domain"/>
    <property type="match status" value="1"/>
</dbReference>
<evidence type="ECO:0000313" key="9">
    <source>
        <dbReference type="Proteomes" id="UP001139035"/>
    </source>
</evidence>
<protein>
    <recommendedName>
        <fullName evidence="6">Molybdopterin molybdenumtransferase</fullName>
        <ecNumber evidence="6">2.10.1.1</ecNumber>
    </recommendedName>
</protein>
<evidence type="ECO:0000256" key="1">
    <source>
        <dbReference type="ARBA" id="ARBA00002901"/>
    </source>
</evidence>
<keyword evidence="6" id="KW-0500">Molybdenum</keyword>
<dbReference type="RefSeq" id="WP_233718896.1">
    <property type="nucleotide sequence ID" value="NZ_JAJUWU010000006.1"/>
</dbReference>
<dbReference type="InterPro" id="IPR005110">
    <property type="entry name" value="MoeA_linker/N"/>
</dbReference>
<name>A0A9X1T526_9HYPH</name>
<dbReference type="Gene3D" id="2.170.190.11">
    <property type="entry name" value="Molybdopterin biosynthesis moea protein, domain 3"/>
    <property type="match status" value="1"/>
</dbReference>
<dbReference type="SMART" id="SM00852">
    <property type="entry name" value="MoCF_biosynth"/>
    <property type="match status" value="1"/>
</dbReference>
<comment type="pathway">
    <text evidence="2 6">Cofactor biosynthesis; molybdopterin biosynthesis.</text>
</comment>
<evidence type="ECO:0000259" key="7">
    <source>
        <dbReference type="SMART" id="SM00852"/>
    </source>
</evidence>
<keyword evidence="6" id="KW-0479">Metal-binding</keyword>
<dbReference type="InterPro" id="IPR001453">
    <property type="entry name" value="MoaB/Mog_dom"/>
</dbReference>
<evidence type="ECO:0000256" key="4">
    <source>
        <dbReference type="ARBA" id="ARBA00023150"/>
    </source>
</evidence>
<dbReference type="EMBL" id="JAJUWU010000006">
    <property type="protein sequence ID" value="MCE7027775.1"/>
    <property type="molecule type" value="Genomic_DNA"/>
</dbReference>
<organism evidence="8 9">
    <name type="scientific">Jiella avicenniae</name>
    <dbReference type="NCBI Taxonomy" id="2907202"/>
    <lineage>
        <taxon>Bacteria</taxon>
        <taxon>Pseudomonadati</taxon>
        <taxon>Pseudomonadota</taxon>
        <taxon>Alphaproteobacteria</taxon>
        <taxon>Hyphomicrobiales</taxon>
        <taxon>Aurantimonadaceae</taxon>
        <taxon>Jiella</taxon>
    </lineage>
</organism>
<accession>A0A9X1T526</accession>
<dbReference type="Pfam" id="PF00994">
    <property type="entry name" value="MoCF_biosynth"/>
    <property type="match status" value="1"/>
</dbReference>
<dbReference type="SUPFAM" id="SSF63867">
    <property type="entry name" value="MoeA C-terminal domain-like"/>
    <property type="match status" value="1"/>
</dbReference>
<dbReference type="SUPFAM" id="SSF63882">
    <property type="entry name" value="MoeA N-terminal region -like"/>
    <property type="match status" value="1"/>
</dbReference>
<dbReference type="EC" id="2.10.1.1" evidence="6"/>
<dbReference type="AlphaFoldDB" id="A0A9X1T526"/>
<keyword evidence="4 6" id="KW-0501">Molybdenum cofactor biosynthesis</keyword>
<sequence>MSLIAVEEAHRRLMAATEPVRRTTLVPLREAAGRILAEDVLAKRTQPGFDASAMDGYALRAEDTRAPFRALAVVGESAAGRAFDGRIGPGEAVRIFTGAPVPEGADAILIQEDAERSEDGALIPQEGVSPGQHIRPAGVDFSAGTVLLARGTLLSPGAVALAASGGHPEILVLDRPKVAVLATGDELVPPGADVGPSQIVASNGYGVAALVEAAGGTVVDCGIAPDDDAEIAGHLDRALAEGCDCFVTIGGASVGDHDLIGKVFEAKRAEMAFLKVAMRPGKPLMAGRIGDMRLVGLPGNPASSMVAATLFLAPLVERLAGRPERPMTRAAILGSDVPENGLRTDFMRARAVVDADGTIVATPLPRQDSSLLSIYAAADVLLMRPPHAPAARAGESCRIVDLS</sequence>
<comment type="similarity">
    <text evidence="3 6">Belongs to the MoeA family.</text>
</comment>
<dbReference type="Gene3D" id="3.90.105.10">
    <property type="entry name" value="Molybdopterin biosynthesis moea protein, domain 2"/>
    <property type="match status" value="1"/>
</dbReference>
<evidence type="ECO:0000256" key="3">
    <source>
        <dbReference type="ARBA" id="ARBA00010763"/>
    </source>
</evidence>
<feature type="domain" description="MoaB/Mog" evidence="7">
    <location>
        <begin position="179"/>
        <end position="318"/>
    </location>
</feature>
<comment type="cofactor">
    <cofactor evidence="6">
        <name>Mg(2+)</name>
        <dbReference type="ChEBI" id="CHEBI:18420"/>
    </cofactor>
</comment>
<dbReference type="Pfam" id="PF03453">
    <property type="entry name" value="MoeA_N"/>
    <property type="match status" value="1"/>
</dbReference>
<evidence type="ECO:0000256" key="2">
    <source>
        <dbReference type="ARBA" id="ARBA00005046"/>
    </source>
</evidence>
<dbReference type="InterPro" id="IPR038987">
    <property type="entry name" value="MoeA-like"/>
</dbReference>
<proteinExistence type="inferred from homology"/>
<dbReference type="GO" id="GO:0061599">
    <property type="term" value="F:molybdopterin molybdotransferase activity"/>
    <property type="evidence" value="ECO:0007669"/>
    <property type="project" value="UniProtKB-UniRule"/>
</dbReference>
<dbReference type="Proteomes" id="UP001139035">
    <property type="component" value="Unassembled WGS sequence"/>
</dbReference>
<dbReference type="PANTHER" id="PTHR10192">
    <property type="entry name" value="MOLYBDOPTERIN BIOSYNTHESIS PROTEIN"/>
    <property type="match status" value="1"/>
</dbReference>
<dbReference type="InterPro" id="IPR036135">
    <property type="entry name" value="MoeA_linker/N_sf"/>
</dbReference>
<dbReference type="SUPFAM" id="SSF53218">
    <property type="entry name" value="Molybdenum cofactor biosynthesis proteins"/>
    <property type="match status" value="1"/>
</dbReference>
<dbReference type="InterPro" id="IPR036688">
    <property type="entry name" value="MoeA_C_domain_IV_sf"/>
</dbReference>
<dbReference type="GO" id="GO:0006777">
    <property type="term" value="P:Mo-molybdopterin cofactor biosynthetic process"/>
    <property type="evidence" value="ECO:0007669"/>
    <property type="project" value="UniProtKB-UniRule"/>
</dbReference>
<dbReference type="InterPro" id="IPR036425">
    <property type="entry name" value="MoaB/Mog-like_dom_sf"/>
</dbReference>
<keyword evidence="6" id="KW-0460">Magnesium</keyword>
<gene>
    <name evidence="8" type="ORF">LZD57_07210</name>
</gene>
<dbReference type="InterPro" id="IPR005111">
    <property type="entry name" value="MoeA_C_domain_IV"/>
</dbReference>
<keyword evidence="6" id="KW-0808">Transferase</keyword>
<evidence type="ECO:0000256" key="5">
    <source>
        <dbReference type="ARBA" id="ARBA00047317"/>
    </source>
</evidence>
<reference evidence="8" key="1">
    <citation type="submission" date="2022-01" db="EMBL/GenBank/DDBJ databases">
        <title>Jiella avicenniae sp. nov., a novel endophytic bacterium isolated from bark of Avicennia marina.</title>
        <authorList>
            <person name="Tuo L."/>
        </authorList>
    </citation>
    <scope>NUCLEOTIDE SEQUENCE</scope>
    <source>
        <strain evidence="8">CBK1P-4</strain>
    </source>
</reference>
<dbReference type="Pfam" id="PF03454">
    <property type="entry name" value="MoeA_C"/>
    <property type="match status" value="1"/>
</dbReference>
<dbReference type="FunFam" id="2.170.190.11:FF:000001">
    <property type="entry name" value="Molybdopterin molybdenumtransferase"/>
    <property type="match status" value="1"/>
</dbReference>
<dbReference type="GO" id="GO:0046872">
    <property type="term" value="F:metal ion binding"/>
    <property type="evidence" value="ECO:0007669"/>
    <property type="project" value="UniProtKB-UniRule"/>
</dbReference>
<comment type="function">
    <text evidence="1 6">Catalyzes the insertion of molybdate into adenylated molybdopterin with the concomitant release of AMP.</text>
</comment>
<keyword evidence="9" id="KW-1185">Reference proteome</keyword>
<dbReference type="Gene3D" id="2.40.340.10">
    <property type="entry name" value="MoeA, C-terminal, domain IV"/>
    <property type="match status" value="1"/>
</dbReference>
<dbReference type="CDD" id="cd00887">
    <property type="entry name" value="MoeA"/>
    <property type="match status" value="1"/>
</dbReference>
<evidence type="ECO:0000313" key="8">
    <source>
        <dbReference type="EMBL" id="MCE7027775.1"/>
    </source>
</evidence>
<comment type="catalytic activity">
    <reaction evidence="5">
        <text>adenylyl-molybdopterin + molybdate = Mo-molybdopterin + AMP + H(+)</text>
        <dbReference type="Rhea" id="RHEA:35047"/>
        <dbReference type="ChEBI" id="CHEBI:15378"/>
        <dbReference type="ChEBI" id="CHEBI:36264"/>
        <dbReference type="ChEBI" id="CHEBI:62727"/>
        <dbReference type="ChEBI" id="CHEBI:71302"/>
        <dbReference type="ChEBI" id="CHEBI:456215"/>
        <dbReference type="EC" id="2.10.1.1"/>
    </reaction>
</comment>
<comment type="caution">
    <text evidence="8">The sequence shown here is derived from an EMBL/GenBank/DDBJ whole genome shotgun (WGS) entry which is preliminary data.</text>
</comment>
<evidence type="ECO:0000256" key="6">
    <source>
        <dbReference type="RuleBase" id="RU365090"/>
    </source>
</evidence>
<dbReference type="NCBIfam" id="NF045515">
    <property type="entry name" value="Glp_gephyrin"/>
    <property type="match status" value="1"/>
</dbReference>